<gene>
    <name evidence="2" type="ORF">DRJ33_05580</name>
</gene>
<dbReference type="InterPro" id="IPR009185">
    <property type="entry name" value="Nucleotidl_trans"/>
</dbReference>
<feature type="domain" description="Polymerase nucleotidyl transferase" evidence="1">
    <location>
        <begin position="43"/>
        <end position="85"/>
    </location>
</feature>
<dbReference type="Proteomes" id="UP000272051">
    <property type="component" value="Unassembled WGS sequence"/>
</dbReference>
<dbReference type="InterPro" id="IPR002934">
    <property type="entry name" value="Polymerase_NTP_transf_dom"/>
</dbReference>
<dbReference type="SUPFAM" id="SSF81301">
    <property type="entry name" value="Nucleotidyltransferase"/>
    <property type="match status" value="1"/>
</dbReference>
<dbReference type="InterPro" id="IPR043519">
    <property type="entry name" value="NT_sf"/>
</dbReference>
<dbReference type="GO" id="GO:0016779">
    <property type="term" value="F:nucleotidyltransferase activity"/>
    <property type="evidence" value="ECO:0007669"/>
    <property type="project" value="InterPro"/>
</dbReference>
<name>A0A497EY70_9CREN</name>
<evidence type="ECO:0000313" key="2">
    <source>
        <dbReference type="EMBL" id="RLE51598.1"/>
    </source>
</evidence>
<dbReference type="PIRSF" id="PIRSF005928">
    <property type="entry name" value="Nucleotidltrnsf"/>
    <property type="match status" value="1"/>
</dbReference>
<proteinExistence type="predicted"/>
<organism evidence="2 3">
    <name type="scientific">Thermoproteota archaeon</name>
    <dbReference type="NCBI Taxonomy" id="2056631"/>
    <lineage>
        <taxon>Archaea</taxon>
        <taxon>Thermoproteota</taxon>
    </lineage>
</organism>
<comment type="caution">
    <text evidence="2">The sequence shown here is derived from an EMBL/GenBank/DDBJ whole genome shotgun (WGS) entry which is preliminary data.</text>
</comment>
<reference evidence="2 3" key="1">
    <citation type="submission" date="2018-06" db="EMBL/GenBank/DDBJ databases">
        <title>Extensive metabolic versatility and redundancy in microbially diverse, dynamic hydrothermal sediments.</title>
        <authorList>
            <person name="Dombrowski N."/>
            <person name="Teske A."/>
            <person name="Baker B.J."/>
        </authorList>
    </citation>
    <scope>NUCLEOTIDE SEQUENCE [LARGE SCALE GENOMIC DNA]</scope>
    <source>
        <strain evidence="2">B34_G17</strain>
    </source>
</reference>
<dbReference type="EMBL" id="QMQX01000097">
    <property type="protein sequence ID" value="RLE51598.1"/>
    <property type="molecule type" value="Genomic_DNA"/>
</dbReference>
<dbReference type="Pfam" id="PF01909">
    <property type="entry name" value="NTP_transf_2"/>
    <property type="match status" value="1"/>
</dbReference>
<protein>
    <recommendedName>
        <fullName evidence="1">Polymerase nucleotidyl transferase domain-containing protein</fullName>
    </recommendedName>
</protein>
<evidence type="ECO:0000313" key="3">
    <source>
        <dbReference type="Proteomes" id="UP000272051"/>
    </source>
</evidence>
<accession>A0A497EY70</accession>
<dbReference type="AlphaFoldDB" id="A0A497EY70"/>
<evidence type="ECO:0000259" key="1">
    <source>
        <dbReference type="Pfam" id="PF01909"/>
    </source>
</evidence>
<sequence>MAKKPVLLKDKIEVVYDENRWSLLRHLRDKAKLVMEALSARGLHCVVHGSVARGDVHSKSDVDVVIPFVVSSFVVESALLDRGLHIVEKTIVQATPYHVIKAHIALSNDVIVTFPLVAFKKTEREFYKFGGEIDLSELQSGKRVPGVDKRLILIIPTDRGHLEQSILGLEGEVSRLLRISLSTVEERKRVLLRRDDIGRTGVFLKVQVPIDESFEKMLKEMADRNPAVRKTLLDRQTR</sequence>